<dbReference type="Pfam" id="PF22748">
    <property type="entry name" value="PexRD54_WY"/>
    <property type="match status" value="1"/>
</dbReference>
<name>A0AAV0SZS9_9STRA</name>
<accession>A0AAV0SZS9</accession>
<keyword evidence="5 7" id="KW-0732">Signal</keyword>
<evidence type="ECO:0000313" key="9">
    <source>
        <dbReference type="EMBL" id="CAI5711433.1"/>
    </source>
</evidence>
<comment type="subcellular location">
    <subcellularLocation>
        <location evidence="1">Host cell</location>
    </subcellularLocation>
    <subcellularLocation>
        <location evidence="2">Secreted</location>
    </subcellularLocation>
</comment>
<feature type="chain" id="PRO_5043583798" description="RxLR effector PexRD54 WY domain-containing protein" evidence="7">
    <location>
        <begin position="22"/>
        <end position="534"/>
    </location>
</feature>
<evidence type="ECO:0000256" key="2">
    <source>
        <dbReference type="ARBA" id="ARBA00004613"/>
    </source>
</evidence>
<comment type="similarity">
    <text evidence="3">Belongs to the RxLR effector family.</text>
</comment>
<evidence type="ECO:0000259" key="8">
    <source>
        <dbReference type="Pfam" id="PF22748"/>
    </source>
</evidence>
<dbReference type="EMBL" id="CANTFM010000100">
    <property type="protein sequence ID" value="CAI5711433.1"/>
    <property type="molecule type" value="Genomic_DNA"/>
</dbReference>
<comment type="caution">
    <text evidence="9">The sequence shown here is derived from an EMBL/GenBank/DDBJ whole genome shotgun (WGS) entry which is preliminary data.</text>
</comment>
<sequence length="534" mass="61638">MRVPHVKFFLAAVAIAHATQAKITASVAVNTTHSDTESSSSAGRDKEVRLNTLKSRAYTANRDDGERMNNLEESTSKVAETIKNSVIPRFKNVFAKKNLGEYEKLLMIAKQPKGKGMKKLMKNYKDKRIAELIVHAKMERKHKGAALKLEKAQMNYWLDKKKSAKDVFELLELNEAGEILLVHPLYSYWSTYVEKFNKRYPLKKVSVVDFLTPTYYDHPALAHLIVNGKKHEFSQSAALQLEREQHTKWMGQGFYPDEMIKFLTKEASKKKKTFENFLKNEVEKAQLETKSRVDELFVELKLNKVEDGLFTNPLFKFWRDCLEKFNAGKPRESQTSVVKSLQTIYGDEDLFYLLEAEQKITTSAEYAKKMEKDLFATWVVNKKPLDDVFKLLGFNRVGYELLEGPLEKFVKVATEVMLSKTSNIQTKEEAFVENEIRNGEELASHAGKLRSTKFEKGLFRLWFTYEKNPKEVFEMLFFKDDLVKILNDGGNLFEIPRFVTFLKYAEAYSGTKRLATAEELEAHVSSPEKRNVEN</sequence>
<keyword evidence="10" id="KW-1185">Reference proteome</keyword>
<organism evidence="9 10">
    <name type="scientific">Peronospora destructor</name>
    <dbReference type="NCBI Taxonomy" id="86335"/>
    <lineage>
        <taxon>Eukaryota</taxon>
        <taxon>Sar</taxon>
        <taxon>Stramenopiles</taxon>
        <taxon>Oomycota</taxon>
        <taxon>Peronosporomycetes</taxon>
        <taxon>Peronosporales</taxon>
        <taxon>Peronosporaceae</taxon>
        <taxon>Peronospora</taxon>
    </lineage>
</organism>
<evidence type="ECO:0000256" key="7">
    <source>
        <dbReference type="SAM" id="SignalP"/>
    </source>
</evidence>
<evidence type="ECO:0000256" key="6">
    <source>
        <dbReference type="ARBA" id="ARBA00023026"/>
    </source>
</evidence>
<dbReference type="GO" id="GO:0005576">
    <property type="term" value="C:extracellular region"/>
    <property type="evidence" value="ECO:0007669"/>
    <property type="project" value="UniProtKB-SubCell"/>
</dbReference>
<dbReference type="Proteomes" id="UP001162029">
    <property type="component" value="Unassembled WGS sequence"/>
</dbReference>
<evidence type="ECO:0000313" key="10">
    <source>
        <dbReference type="Proteomes" id="UP001162029"/>
    </source>
</evidence>
<keyword evidence="4" id="KW-0964">Secreted</keyword>
<feature type="domain" description="RxLR effector PexRD54 WY" evidence="8">
    <location>
        <begin position="153"/>
        <end position="193"/>
    </location>
</feature>
<keyword evidence="6" id="KW-0843">Virulence</keyword>
<protein>
    <recommendedName>
        <fullName evidence="8">RxLR effector PexRD54 WY domain-containing protein</fullName>
    </recommendedName>
</protein>
<evidence type="ECO:0000256" key="3">
    <source>
        <dbReference type="ARBA" id="ARBA00010400"/>
    </source>
</evidence>
<evidence type="ECO:0000256" key="5">
    <source>
        <dbReference type="ARBA" id="ARBA00022729"/>
    </source>
</evidence>
<dbReference type="InterPro" id="IPR054463">
    <property type="entry name" value="PexRD54_WY"/>
</dbReference>
<evidence type="ECO:0000256" key="1">
    <source>
        <dbReference type="ARBA" id="ARBA00004340"/>
    </source>
</evidence>
<proteinExistence type="inferred from homology"/>
<dbReference type="AlphaFoldDB" id="A0AAV0SZS9"/>
<gene>
    <name evidence="9" type="ORF">PDE001_LOCUS616</name>
</gene>
<reference evidence="9" key="1">
    <citation type="submission" date="2022-12" db="EMBL/GenBank/DDBJ databases">
        <authorList>
            <person name="Webb A."/>
        </authorList>
    </citation>
    <scope>NUCLEOTIDE SEQUENCE</scope>
    <source>
        <strain evidence="9">Pd1</strain>
    </source>
</reference>
<feature type="signal peptide" evidence="7">
    <location>
        <begin position="1"/>
        <end position="21"/>
    </location>
</feature>
<dbReference type="GO" id="GO:0043657">
    <property type="term" value="C:host cell"/>
    <property type="evidence" value="ECO:0007669"/>
    <property type="project" value="UniProtKB-SubCell"/>
</dbReference>
<evidence type="ECO:0000256" key="4">
    <source>
        <dbReference type="ARBA" id="ARBA00022525"/>
    </source>
</evidence>